<dbReference type="RefSeq" id="WP_063931982.1">
    <property type="nucleotide sequence ID" value="NZ_CP002581.1"/>
</dbReference>
<organism evidence="8 9">
    <name type="scientific">Burkholderia plantarii</name>
    <dbReference type="NCBI Taxonomy" id="41899"/>
    <lineage>
        <taxon>Bacteria</taxon>
        <taxon>Pseudomonadati</taxon>
        <taxon>Pseudomonadota</taxon>
        <taxon>Betaproteobacteria</taxon>
        <taxon>Burkholderiales</taxon>
        <taxon>Burkholderiaceae</taxon>
        <taxon>Burkholderia</taxon>
    </lineage>
</organism>
<dbReference type="HOGENOM" id="CLU_014388_1_0_4"/>
<evidence type="ECO:0000256" key="4">
    <source>
        <dbReference type="ARBA" id="ARBA00022777"/>
    </source>
</evidence>
<evidence type="ECO:0000256" key="6">
    <source>
        <dbReference type="SAM" id="Phobius"/>
    </source>
</evidence>
<feature type="transmembrane region" description="Helical" evidence="6">
    <location>
        <begin position="240"/>
        <end position="262"/>
    </location>
</feature>
<evidence type="ECO:0000313" key="8">
    <source>
        <dbReference type="EMBL" id="AJK48752.1"/>
    </source>
</evidence>
<evidence type="ECO:0000256" key="1">
    <source>
        <dbReference type="ARBA" id="ARBA00000085"/>
    </source>
</evidence>
<dbReference type="InterPro" id="IPR036890">
    <property type="entry name" value="HATPase_C_sf"/>
</dbReference>
<keyword evidence="6" id="KW-1133">Transmembrane helix</keyword>
<evidence type="ECO:0000259" key="7">
    <source>
        <dbReference type="PROSITE" id="PS50109"/>
    </source>
</evidence>
<dbReference type="AlphaFoldDB" id="A0A0B6RTT5"/>
<feature type="transmembrane region" description="Helical" evidence="6">
    <location>
        <begin position="268"/>
        <end position="291"/>
    </location>
</feature>
<dbReference type="InterPro" id="IPR003594">
    <property type="entry name" value="HATPase_dom"/>
</dbReference>
<dbReference type="PANTHER" id="PTHR24421">
    <property type="entry name" value="NITRATE/NITRITE SENSOR PROTEIN NARX-RELATED"/>
    <property type="match status" value="1"/>
</dbReference>
<keyword evidence="6" id="KW-0472">Membrane</keyword>
<dbReference type="EC" id="2.7.13.3" evidence="2"/>
<feature type="domain" description="Histidine kinase" evidence="7">
    <location>
        <begin position="459"/>
        <end position="646"/>
    </location>
</feature>
<keyword evidence="6" id="KW-0812">Transmembrane</keyword>
<dbReference type="EMBL" id="CP002581">
    <property type="protein sequence ID" value="AJK48752.1"/>
    <property type="molecule type" value="Genomic_DNA"/>
</dbReference>
<dbReference type="SUPFAM" id="SSF55874">
    <property type="entry name" value="ATPase domain of HSP90 chaperone/DNA topoisomerase II/histidine kinase"/>
    <property type="match status" value="1"/>
</dbReference>
<keyword evidence="4 8" id="KW-0418">Kinase</keyword>
<dbReference type="PROSITE" id="PS50109">
    <property type="entry name" value="HIS_KIN"/>
    <property type="match status" value="1"/>
</dbReference>
<reference evidence="8 9" key="2">
    <citation type="journal article" date="2016" name="Appl. Microbiol. Biotechnol.">
        <title>Mutations improving production and secretion of extracellular lipase by Burkholderia glumae PG1.</title>
        <authorList>
            <person name="Knapp A."/>
            <person name="Voget S."/>
            <person name="Gao R."/>
            <person name="Zaburannyi N."/>
            <person name="Krysciak D."/>
            <person name="Breuer M."/>
            <person name="Hauer B."/>
            <person name="Streit W.R."/>
            <person name="Muller R."/>
            <person name="Daniel R."/>
            <person name="Jaeger K.E."/>
        </authorList>
    </citation>
    <scope>NUCLEOTIDE SEQUENCE [LARGE SCALE GENOMIC DNA]</scope>
    <source>
        <strain evidence="8 9">PG1</strain>
    </source>
</reference>
<evidence type="ECO:0000256" key="3">
    <source>
        <dbReference type="ARBA" id="ARBA00022679"/>
    </source>
</evidence>
<evidence type="ECO:0000313" key="9">
    <source>
        <dbReference type="Proteomes" id="UP000031838"/>
    </source>
</evidence>
<keyword evidence="9" id="KW-1185">Reference proteome</keyword>
<accession>A0A0B6RTT5</accession>
<gene>
    <name evidence="8" type="ORF">BGL_2c06680</name>
</gene>
<comment type="catalytic activity">
    <reaction evidence="1">
        <text>ATP + protein L-histidine = ADP + protein N-phospho-L-histidine.</text>
        <dbReference type="EC" id="2.7.13.3"/>
    </reaction>
</comment>
<feature type="transmembrane region" description="Helical" evidence="6">
    <location>
        <begin position="303"/>
        <end position="324"/>
    </location>
</feature>
<dbReference type="Pfam" id="PF02518">
    <property type="entry name" value="HATPase_c"/>
    <property type="match status" value="1"/>
</dbReference>
<sequence length="674" mass="74151">MSRRRASLLAGLLFAVSLALLAGAGAWYVFGDGPLQCEACEHLTRAQWQVTPAHGMTEPATTLDSRTLPDAWRPATLPRALRQPDHAGSHRDAIDAIDAIGKTAWIRVPVTGAALPAGPLALYGSRVKTDGTIAVYVDGRLVHRAQRQGPLWNSLFTPLWVELERHDGAPIREILIRLEQTPANEVALSSLWLGGIDALRGRYYLRQWLQREVPATLSAAFLVVGVFALFVWFRRRHETGYLLFFNLAATSFVAHLHYYVGVPITNDWFAWLTLNGLFWLITVVHFFLCQLHGRPLRWLTRAVVGATTTIGVLTLPPVAILPVLPNVPVIIPLIYAVGIVMGTVVGLVGILAAWRRSWEARFVAAGVGICTLLGVADWLMYNNVVSLEGWFLGAYMNAVTFCVFGILIYRRYVLAIVEIERMNVSLARRLGEREAELEQSHRLLREAERRRTLSDERRRLMQDMHDGLGSALISAIRSVEHGTASAPRVSQILRGCLDDLKLTIDSMEPVEADLLMLLATLRFRLEPRLEEAGIALRWDVQALPALNWLDPSSALHILRIVQEGIANVLAHTRAGEIRVGTAADQTGVQVIVEDDGEGFDVEKALGRGAGHGLHNQRRRARALDGTVDWITGPNGTRLVLWLPLERHAARAAPADAALATSVAMTPPAPAGAPA</sequence>
<dbReference type="Proteomes" id="UP000031838">
    <property type="component" value="Chromosome 2"/>
</dbReference>
<feature type="transmembrane region" description="Helical" evidence="6">
    <location>
        <begin position="213"/>
        <end position="233"/>
    </location>
</feature>
<feature type="transmembrane region" description="Helical" evidence="6">
    <location>
        <begin position="387"/>
        <end position="409"/>
    </location>
</feature>
<protein>
    <recommendedName>
        <fullName evidence="2">histidine kinase</fullName>
        <ecNumber evidence="2">2.7.13.3</ecNumber>
    </recommendedName>
</protein>
<evidence type="ECO:0000256" key="2">
    <source>
        <dbReference type="ARBA" id="ARBA00012438"/>
    </source>
</evidence>
<keyword evidence="3 8" id="KW-0808">Transferase</keyword>
<feature type="transmembrane region" description="Helical" evidence="6">
    <location>
        <begin position="361"/>
        <end position="381"/>
    </location>
</feature>
<dbReference type="InterPro" id="IPR005467">
    <property type="entry name" value="His_kinase_dom"/>
</dbReference>
<dbReference type="InterPro" id="IPR050482">
    <property type="entry name" value="Sensor_HK_TwoCompSys"/>
</dbReference>
<dbReference type="CDD" id="cd16917">
    <property type="entry name" value="HATPase_UhpB-NarQ-NarX-like"/>
    <property type="match status" value="1"/>
</dbReference>
<dbReference type="KEGG" id="bgp:BGL_2c06680"/>
<dbReference type="PANTHER" id="PTHR24421:SF10">
    <property type="entry name" value="NITRATE_NITRITE SENSOR PROTEIN NARQ"/>
    <property type="match status" value="1"/>
</dbReference>
<dbReference type="SMART" id="SM00387">
    <property type="entry name" value="HATPase_c"/>
    <property type="match status" value="1"/>
</dbReference>
<name>A0A0B6RTT5_BURPL</name>
<feature type="transmembrane region" description="Helical" evidence="6">
    <location>
        <begin position="330"/>
        <end position="354"/>
    </location>
</feature>
<proteinExistence type="predicted"/>
<dbReference type="GO" id="GO:0000160">
    <property type="term" value="P:phosphorelay signal transduction system"/>
    <property type="evidence" value="ECO:0007669"/>
    <property type="project" value="UniProtKB-KW"/>
</dbReference>
<dbReference type="GO" id="GO:0004673">
    <property type="term" value="F:protein histidine kinase activity"/>
    <property type="evidence" value="ECO:0007669"/>
    <property type="project" value="UniProtKB-EC"/>
</dbReference>
<dbReference type="Gene3D" id="3.30.565.10">
    <property type="entry name" value="Histidine kinase-like ATPase, C-terminal domain"/>
    <property type="match status" value="1"/>
</dbReference>
<evidence type="ECO:0000256" key="5">
    <source>
        <dbReference type="ARBA" id="ARBA00023012"/>
    </source>
</evidence>
<keyword evidence="5" id="KW-0902">Two-component regulatory system</keyword>
<reference evidence="9" key="1">
    <citation type="submission" date="2011-03" db="EMBL/GenBank/DDBJ databases">
        <authorList>
            <person name="Voget S."/>
            <person name="Streit W.R."/>
            <person name="Jaeger K.E."/>
            <person name="Daniel R."/>
        </authorList>
    </citation>
    <scope>NUCLEOTIDE SEQUENCE [LARGE SCALE GENOMIC DNA]</scope>
    <source>
        <strain evidence="9">PG1</strain>
    </source>
</reference>